<dbReference type="GO" id="GO:0005886">
    <property type="term" value="C:plasma membrane"/>
    <property type="evidence" value="ECO:0007669"/>
    <property type="project" value="TreeGrafter"/>
</dbReference>
<feature type="region of interest" description="Disordered" evidence="3">
    <location>
        <begin position="146"/>
        <end position="169"/>
    </location>
</feature>
<dbReference type="SUPFAM" id="SSF56112">
    <property type="entry name" value="Protein kinase-like (PK-like)"/>
    <property type="match status" value="1"/>
</dbReference>
<dbReference type="PANTHER" id="PTHR24416:SF620">
    <property type="entry name" value="TYROSINE-PROTEIN KINASE RECEPTOR TORSO"/>
    <property type="match status" value="1"/>
</dbReference>
<dbReference type="EMBL" id="PZQS01000008">
    <property type="protein sequence ID" value="PVD26253.1"/>
    <property type="molecule type" value="Genomic_DNA"/>
</dbReference>
<dbReference type="STRING" id="400727.A0A2T7NYP0"/>
<dbReference type="AlphaFoldDB" id="A0A2T7NYP0"/>
<evidence type="ECO:0000256" key="2">
    <source>
        <dbReference type="PROSITE-ProRule" id="PRU10141"/>
    </source>
</evidence>
<gene>
    <name evidence="6" type="ORF">C0Q70_13923</name>
</gene>
<feature type="domain" description="Protein kinase" evidence="5">
    <location>
        <begin position="344"/>
        <end position="507"/>
    </location>
</feature>
<dbReference type="InterPro" id="IPR017441">
    <property type="entry name" value="Protein_kinase_ATP_BS"/>
</dbReference>
<dbReference type="InterPro" id="IPR050122">
    <property type="entry name" value="RTK"/>
</dbReference>
<protein>
    <recommendedName>
        <fullName evidence="5">Protein kinase domain-containing protein</fullName>
    </recommendedName>
</protein>
<dbReference type="GO" id="GO:0005524">
    <property type="term" value="F:ATP binding"/>
    <property type="evidence" value="ECO:0007669"/>
    <property type="project" value="UniProtKB-UniRule"/>
</dbReference>
<organism evidence="6 7">
    <name type="scientific">Pomacea canaliculata</name>
    <name type="common">Golden apple snail</name>
    <dbReference type="NCBI Taxonomy" id="400727"/>
    <lineage>
        <taxon>Eukaryota</taxon>
        <taxon>Metazoa</taxon>
        <taxon>Spiralia</taxon>
        <taxon>Lophotrochozoa</taxon>
        <taxon>Mollusca</taxon>
        <taxon>Gastropoda</taxon>
        <taxon>Caenogastropoda</taxon>
        <taxon>Architaenioglossa</taxon>
        <taxon>Ampullarioidea</taxon>
        <taxon>Ampullariidae</taxon>
        <taxon>Pomacea</taxon>
    </lineage>
</organism>
<feature type="transmembrane region" description="Helical" evidence="4">
    <location>
        <begin position="273"/>
        <end position="294"/>
    </location>
</feature>
<dbReference type="Gene3D" id="3.30.200.20">
    <property type="entry name" value="Phosphorylase Kinase, domain 1"/>
    <property type="match status" value="1"/>
</dbReference>
<dbReference type="Proteomes" id="UP000245119">
    <property type="component" value="Linkage Group LG8"/>
</dbReference>
<dbReference type="OrthoDB" id="3256376at2759"/>
<keyword evidence="2" id="KW-0067">ATP-binding</keyword>
<keyword evidence="7" id="KW-1185">Reference proteome</keyword>
<dbReference type="GO" id="GO:0043235">
    <property type="term" value="C:receptor complex"/>
    <property type="evidence" value="ECO:0007669"/>
    <property type="project" value="TreeGrafter"/>
</dbReference>
<name>A0A2T7NYP0_POMCA</name>
<dbReference type="PROSITE" id="PS50011">
    <property type="entry name" value="PROTEIN_KINASE_DOM"/>
    <property type="match status" value="1"/>
</dbReference>
<keyword evidence="4" id="KW-0812">Transmembrane</keyword>
<proteinExistence type="predicted"/>
<sequence>MTEFTAQNSNILTATPKTKYAMYTQKVPYVPEFLIQAIDETGVVAENEIMLPDTKSSLRASSNVVLLNYTMERSPDVNSGLTVKLTWDHPKDLESTNKETLYYKVTYILKKCGVYEEMPGCPHPSDQYTSTVPVLVSEKVPVRVPVGTDPQRHSDAPAAEKPTQHSSRQHLVDFSLRPSKVNFSIAIMLEDDAGGLLVYKDDVPGTYVVVELLDSTVYKVVIEVFATTEKNEKEFFDESQRRISFNTSELQFAIKELPDDRMTKKHLKAVNSVIIGACCAGVLVIGAFVVLILYKKRQSFKGIIIPKTTVAKSNSYKSSVGGKADYSNQLMVFGDEWELDPRELKFSTPLGQGAFGKVVTGYYCDRKVAIKLVKEGAPMSYKEDLVAEINLMKRLGTHPNIVCLIGACTMAEPIALIMEYVPHGNLQNFLKSTQRSAAKRLLPSPGVANVFSKLAAAKVLARTDVEQQMAANVEVIMAKERRQNKILRGANEGKERLDHEVLIKYSR</sequence>
<dbReference type="InterPro" id="IPR000719">
    <property type="entry name" value="Prot_kinase_dom"/>
</dbReference>
<dbReference type="Pfam" id="PF07714">
    <property type="entry name" value="PK_Tyr_Ser-Thr"/>
    <property type="match status" value="1"/>
</dbReference>
<evidence type="ECO:0000313" key="6">
    <source>
        <dbReference type="EMBL" id="PVD26253.1"/>
    </source>
</evidence>
<evidence type="ECO:0000256" key="3">
    <source>
        <dbReference type="SAM" id="MobiDB-lite"/>
    </source>
</evidence>
<accession>A0A2T7NYP0</accession>
<evidence type="ECO:0000256" key="4">
    <source>
        <dbReference type="SAM" id="Phobius"/>
    </source>
</evidence>
<dbReference type="PANTHER" id="PTHR24416">
    <property type="entry name" value="TYROSINE-PROTEIN KINASE RECEPTOR"/>
    <property type="match status" value="1"/>
</dbReference>
<comment type="caution">
    <text evidence="6">The sequence shown here is derived from an EMBL/GenBank/DDBJ whole genome shotgun (WGS) entry which is preliminary data.</text>
</comment>
<comment type="subcellular location">
    <subcellularLocation>
        <location evidence="1">Membrane</location>
        <topology evidence="1">Single-pass membrane protein</topology>
    </subcellularLocation>
</comment>
<dbReference type="GO" id="GO:0007169">
    <property type="term" value="P:cell surface receptor protein tyrosine kinase signaling pathway"/>
    <property type="evidence" value="ECO:0007669"/>
    <property type="project" value="TreeGrafter"/>
</dbReference>
<dbReference type="GO" id="GO:0004714">
    <property type="term" value="F:transmembrane receptor protein tyrosine kinase activity"/>
    <property type="evidence" value="ECO:0007669"/>
    <property type="project" value="TreeGrafter"/>
</dbReference>
<evidence type="ECO:0000259" key="5">
    <source>
        <dbReference type="PROSITE" id="PS50011"/>
    </source>
</evidence>
<keyword evidence="4" id="KW-1133">Transmembrane helix</keyword>
<keyword evidence="4" id="KW-0472">Membrane</keyword>
<dbReference type="InterPro" id="IPR011009">
    <property type="entry name" value="Kinase-like_dom_sf"/>
</dbReference>
<dbReference type="PROSITE" id="PS00107">
    <property type="entry name" value="PROTEIN_KINASE_ATP"/>
    <property type="match status" value="1"/>
</dbReference>
<evidence type="ECO:0000313" key="7">
    <source>
        <dbReference type="Proteomes" id="UP000245119"/>
    </source>
</evidence>
<dbReference type="InterPro" id="IPR001245">
    <property type="entry name" value="Ser-Thr/Tyr_kinase_cat_dom"/>
</dbReference>
<feature type="binding site" evidence="2">
    <location>
        <position position="371"/>
    </location>
    <ligand>
        <name>ATP</name>
        <dbReference type="ChEBI" id="CHEBI:30616"/>
    </ligand>
</feature>
<reference evidence="6 7" key="1">
    <citation type="submission" date="2018-04" db="EMBL/GenBank/DDBJ databases">
        <title>The genome of golden apple snail Pomacea canaliculata provides insight into stress tolerance and invasive adaptation.</title>
        <authorList>
            <person name="Liu C."/>
            <person name="Liu B."/>
            <person name="Ren Y."/>
            <person name="Zhang Y."/>
            <person name="Wang H."/>
            <person name="Li S."/>
            <person name="Jiang F."/>
            <person name="Yin L."/>
            <person name="Zhang G."/>
            <person name="Qian W."/>
            <person name="Fan W."/>
        </authorList>
    </citation>
    <scope>NUCLEOTIDE SEQUENCE [LARGE SCALE GENOMIC DNA]</scope>
    <source>
        <strain evidence="6">SZHN2017</strain>
        <tissue evidence="6">Muscle</tissue>
    </source>
</reference>
<keyword evidence="2" id="KW-0547">Nucleotide-binding</keyword>
<evidence type="ECO:0000256" key="1">
    <source>
        <dbReference type="ARBA" id="ARBA00004167"/>
    </source>
</evidence>